<keyword evidence="3" id="KW-1185">Reference proteome</keyword>
<comment type="caution">
    <text evidence="2">The sequence shown here is derived from an EMBL/GenBank/DDBJ whole genome shotgun (WGS) entry which is preliminary data.</text>
</comment>
<evidence type="ECO:0000313" key="2">
    <source>
        <dbReference type="EMBL" id="MFB5759568.1"/>
    </source>
</evidence>
<name>A0ABV5BX42_9BACL</name>
<accession>A0ABV5BX42</accession>
<dbReference type="Pfam" id="PF08401">
    <property type="entry name" value="ArdcN"/>
    <property type="match status" value="1"/>
</dbReference>
<reference evidence="2 3" key="1">
    <citation type="submission" date="2024-09" db="EMBL/GenBank/DDBJ databases">
        <title>Paenibacillus zeirhizospherea sp. nov., isolated from surface of the maize (Zea mays) roots in a horticulture field, Hungary.</title>
        <authorList>
            <person name="Marton D."/>
            <person name="Farkas M."/>
            <person name="Bedics A."/>
            <person name="Toth E."/>
            <person name="Tancsics A."/>
            <person name="Boka K."/>
            <person name="Marati G."/>
            <person name="Kriszt B."/>
            <person name="Cserhati M."/>
        </authorList>
    </citation>
    <scope>NUCLEOTIDE SEQUENCE [LARGE SCALE GENOMIC DNA]</scope>
    <source>
        <strain evidence="2 3">JCM 18446</strain>
    </source>
</reference>
<sequence length="89" mass="10093">MNEIHEIYEIITGRIIEELKKGVRPWVKPWKPGFEAMNWVSGRAYRGINVFLTDPGGEYATLKQVKDAGGRVKPEEFKKLYGSGVLQGL</sequence>
<feature type="domain" description="N-terminal" evidence="1">
    <location>
        <begin position="6"/>
        <end position="76"/>
    </location>
</feature>
<gene>
    <name evidence="2" type="ORF">ACE5LO_04100</name>
</gene>
<evidence type="ECO:0000259" key="1">
    <source>
        <dbReference type="Pfam" id="PF08401"/>
    </source>
</evidence>
<organism evidence="2 3">
    <name type="scientific">Paenibacillus medicaginis</name>
    <dbReference type="NCBI Taxonomy" id="1470560"/>
    <lineage>
        <taxon>Bacteria</taxon>
        <taxon>Bacillati</taxon>
        <taxon>Bacillota</taxon>
        <taxon>Bacilli</taxon>
        <taxon>Bacillales</taxon>
        <taxon>Paenibacillaceae</taxon>
        <taxon>Paenibacillus</taxon>
    </lineage>
</organism>
<protein>
    <submittedName>
        <fullName evidence="2">ArdC-like ssDNA-binding domain-containing protein</fullName>
    </submittedName>
</protein>
<dbReference type="EMBL" id="JBHIRY010000002">
    <property type="protein sequence ID" value="MFB5759568.1"/>
    <property type="molecule type" value="Genomic_DNA"/>
</dbReference>
<dbReference type="InterPro" id="IPR013610">
    <property type="entry name" value="ArdC_N"/>
</dbReference>
<evidence type="ECO:0000313" key="3">
    <source>
        <dbReference type="Proteomes" id="UP001580430"/>
    </source>
</evidence>
<dbReference type="RefSeq" id="WP_375518774.1">
    <property type="nucleotide sequence ID" value="NZ_JBHIRY010000002.1"/>
</dbReference>
<proteinExistence type="predicted"/>
<dbReference type="Proteomes" id="UP001580430">
    <property type="component" value="Unassembled WGS sequence"/>
</dbReference>